<comment type="caution">
    <text evidence="2">The sequence shown here is derived from an EMBL/GenBank/DDBJ whole genome shotgun (WGS) entry which is preliminary data.</text>
</comment>
<gene>
    <name evidence="2" type="ORF">ACFPLB_07555</name>
</gene>
<evidence type="ECO:0008006" key="4">
    <source>
        <dbReference type="Google" id="ProtNLM"/>
    </source>
</evidence>
<keyword evidence="1" id="KW-0732">Signal</keyword>
<protein>
    <recommendedName>
        <fullName evidence="4">Lipoprotein</fullName>
    </recommendedName>
</protein>
<proteinExistence type="predicted"/>
<evidence type="ECO:0000313" key="3">
    <source>
        <dbReference type="Proteomes" id="UP001596016"/>
    </source>
</evidence>
<dbReference type="Proteomes" id="UP001596016">
    <property type="component" value="Unassembled WGS sequence"/>
</dbReference>
<reference evidence="3" key="1">
    <citation type="journal article" date="2019" name="Int. J. Syst. Evol. Microbiol.">
        <title>The Global Catalogue of Microorganisms (GCM) 10K type strain sequencing project: providing services to taxonomists for standard genome sequencing and annotation.</title>
        <authorList>
            <consortium name="The Broad Institute Genomics Platform"/>
            <consortium name="The Broad Institute Genome Sequencing Center for Infectious Disease"/>
            <person name="Wu L."/>
            <person name="Ma J."/>
        </authorList>
    </citation>
    <scope>NUCLEOTIDE SEQUENCE [LARGE SCALE GENOMIC DNA]</scope>
    <source>
        <strain evidence="3">CGMCC 4.1415</strain>
    </source>
</reference>
<name>A0ABW0GVX4_9HYPH</name>
<dbReference type="EMBL" id="JBHSLL010000018">
    <property type="protein sequence ID" value="MFC5385822.1"/>
    <property type="molecule type" value="Genomic_DNA"/>
</dbReference>
<keyword evidence="3" id="KW-1185">Reference proteome</keyword>
<organism evidence="2 3">
    <name type="scientific">Aquamicrobium segne</name>
    <dbReference type="NCBI Taxonomy" id="469547"/>
    <lineage>
        <taxon>Bacteria</taxon>
        <taxon>Pseudomonadati</taxon>
        <taxon>Pseudomonadota</taxon>
        <taxon>Alphaproteobacteria</taxon>
        <taxon>Hyphomicrobiales</taxon>
        <taxon>Phyllobacteriaceae</taxon>
        <taxon>Aquamicrobium</taxon>
    </lineage>
</organism>
<sequence>MKTLMLTAVLAFALSACSDSNQPGGSRASETDAPVLATLEAQGLTIHGPLDVPGGLDAFAVLAITTSLLNGCGTVRSEDGRLATCPPVVEYGREFQARAAEELARLPEGSMIAEMLSEYAVTRDQARACH</sequence>
<dbReference type="RefSeq" id="WP_378228752.1">
    <property type="nucleotide sequence ID" value="NZ_JBHSLL010000018.1"/>
</dbReference>
<dbReference type="PROSITE" id="PS51257">
    <property type="entry name" value="PROKAR_LIPOPROTEIN"/>
    <property type="match status" value="1"/>
</dbReference>
<evidence type="ECO:0000256" key="1">
    <source>
        <dbReference type="SAM" id="SignalP"/>
    </source>
</evidence>
<accession>A0ABW0GVX4</accession>
<feature type="signal peptide" evidence="1">
    <location>
        <begin position="1"/>
        <end position="18"/>
    </location>
</feature>
<feature type="chain" id="PRO_5046950177" description="Lipoprotein" evidence="1">
    <location>
        <begin position="19"/>
        <end position="130"/>
    </location>
</feature>
<evidence type="ECO:0000313" key="2">
    <source>
        <dbReference type="EMBL" id="MFC5385822.1"/>
    </source>
</evidence>